<reference evidence="7" key="1">
    <citation type="submission" date="2016-10" db="EMBL/GenBank/DDBJ databases">
        <authorList>
            <person name="Varghese N."/>
            <person name="Submissions S."/>
        </authorList>
    </citation>
    <scope>NUCLEOTIDE SEQUENCE [LARGE SCALE GENOMIC DNA]</scope>
    <source>
        <strain evidence="7">DSM 22017</strain>
    </source>
</reference>
<dbReference type="GO" id="GO:0030170">
    <property type="term" value="F:pyridoxal phosphate binding"/>
    <property type="evidence" value="ECO:0007669"/>
    <property type="project" value="UniProtKB-UniRule"/>
</dbReference>
<dbReference type="SUPFAM" id="SSF51419">
    <property type="entry name" value="PLP-binding barrel"/>
    <property type="match status" value="1"/>
</dbReference>
<dbReference type="InterPro" id="IPR011078">
    <property type="entry name" value="PyrdxlP_homeostasis"/>
</dbReference>
<dbReference type="CDD" id="cd00635">
    <property type="entry name" value="PLPDE_III_YBL036c_like"/>
    <property type="match status" value="1"/>
</dbReference>
<protein>
    <recommendedName>
        <fullName evidence="2">Pyridoxal phosphate homeostasis protein</fullName>
        <shortName evidence="2">PLP homeostasis protein</shortName>
    </recommendedName>
</protein>
<dbReference type="PROSITE" id="PS01211">
    <property type="entry name" value="UPF0001"/>
    <property type="match status" value="1"/>
</dbReference>
<dbReference type="PANTHER" id="PTHR10146">
    <property type="entry name" value="PROLINE SYNTHETASE CO-TRANSCRIBED BACTERIAL HOMOLOG PROTEIN"/>
    <property type="match status" value="1"/>
</dbReference>
<evidence type="ECO:0000256" key="1">
    <source>
        <dbReference type="ARBA" id="ARBA00022898"/>
    </source>
</evidence>
<evidence type="ECO:0000256" key="2">
    <source>
        <dbReference type="HAMAP-Rule" id="MF_02087"/>
    </source>
</evidence>
<evidence type="ECO:0000256" key="4">
    <source>
        <dbReference type="RuleBase" id="RU004514"/>
    </source>
</evidence>
<dbReference type="NCBIfam" id="TIGR00044">
    <property type="entry name" value="YggS family pyridoxal phosphate-dependent enzyme"/>
    <property type="match status" value="1"/>
</dbReference>
<name>A0A1H4ZMB5_9ACTN</name>
<dbReference type="AlphaFoldDB" id="A0A1H4ZMB5"/>
<feature type="modified residue" description="N6-(pyridoxal phosphate)lysine" evidence="2 3">
    <location>
        <position position="49"/>
    </location>
</feature>
<evidence type="ECO:0000313" key="6">
    <source>
        <dbReference type="EMBL" id="SED31262.1"/>
    </source>
</evidence>
<dbReference type="InterPro" id="IPR001608">
    <property type="entry name" value="Ala_racemase_N"/>
</dbReference>
<keyword evidence="1 2" id="KW-0663">Pyridoxal phosphate</keyword>
<dbReference type="InterPro" id="IPR029066">
    <property type="entry name" value="PLP-binding_barrel"/>
</dbReference>
<comment type="similarity">
    <text evidence="2 4">Belongs to the pyridoxal phosphate-binding protein YggS/PROSC family.</text>
</comment>
<proteinExistence type="inferred from homology"/>
<sequence>MTDSDSDFGSDARRDELTAHLDLVRRRIAAACAEAGRDAGEVQLVVVTKYFPASDVRLLAGLGVTDVGENRHQEAEAKAAECADLGLRWHFIGGLQSNKAGAVASYADVVESVDRAKLVGPLSRGAHGRGHEVDVLLQVSLDPPGADHRSGVDSAGLAELAAKVEEAGMLRLRGLMAVAPLGEQPEAAFDRLAGIRSSFVSDHPGATVLSAGMSGDLEAAITRGATHVRVGSAVLGPRPAVQ</sequence>
<dbReference type="HAMAP" id="MF_02087">
    <property type="entry name" value="PLP_homeostasis"/>
    <property type="match status" value="1"/>
</dbReference>
<dbReference type="PANTHER" id="PTHR10146:SF14">
    <property type="entry name" value="PYRIDOXAL PHOSPHATE HOMEOSTASIS PROTEIN"/>
    <property type="match status" value="1"/>
</dbReference>
<dbReference type="PIRSF" id="PIRSF004848">
    <property type="entry name" value="YBL036c_PLPDEIII"/>
    <property type="match status" value="1"/>
</dbReference>
<comment type="function">
    <text evidence="2">Pyridoxal 5'-phosphate (PLP)-binding protein, which is involved in PLP homeostasis.</text>
</comment>
<dbReference type="STRING" id="402596.SAMN04489844_4157"/>
<dbReference type="RefSeq" id="WP_090971673.1">
    <property type="nucleotide sequence ID" value="NZ_FNRT01000002.1"/>
</dbReference>
<feature type="domain" description="Alanine racemase N-terminal" evidence="5">
    <location>
        <begin position="41"/>
        <end position="239"/>
    </location>
</feature>
<evidence type="ECO:0000259" key="5">
    <source>
        <dbReference type="Pfam" id="PF01168"/>
    </source>
</evidence>
<evidence type="ECO:0000256" key="3">
    <source>
        <dbReference type="PIRSR" id="PIRSR004848-1"/>
    </source>
</evidence>
<evidence type="ECO:0000313" key="7">
    <source>
        <dbReference type="Proteomes" id="UP000198742"/>
    </source>
</evidence>
<dbReference type="Gene3D" id="3.20.20.10">
    <property type="entry name" value="Alanine racemase"/>
    <property type="match status" value="1"/>
</dbReference>
<dbReference type="Proteomes" id="UP000198742">
    <property type="component" value="Unassembled WGS sequence"/>
</dbReference>
<comment type="cofactor">
    <cofactor evidence="3">
        <name>pyridoxal 5'-phosphate</name>
        <dbReference type="ChEBI" id="CHEBI:597326"/>
    </cofactor>
</comment>
<accession>A0A1H4ZMB5</accession>
<dbReference type="EMBL" id="FNRT01000002">
    <property type="protein sequence ID" value="SED31262.1"/>
    <property type="molecule type" value="Genomic_DNA"/>
</dbReference>
<dbReference type="OrthoDB" id="9804072at2"/>
<gene>
    <name evidence="6" type="ORF">SAMN04489844_4157</name>
</gene>
<organism evidence="6 7">
    <name type="scientific">Nocardioides exalbidus</name>
    <dbReference type="NCBI Taxonomy" id="402596"/>
    <lineage>
        <taxon>Bacteria</taxon>
        <taxon>Bacillati</taxon>
        <taxon>Actinomycetota</taxon>
        <taxon>Actinomycetes</taxon>
        <taxon>Propionibacteriales</taxon>
        <taxon>Nocardioidaceae</taxon>
        <taxon>Nocardioides</taxon>
    </lineage>
</organism>
<dbReference type="Pfam" id="PF01168">
    <property type="entry name" value="Ala_racemase_N"/>
    <property type="match status" value="1"/>
</dbReference>
<keyword evidence="7" id="KW-1185">Reference proteome</keyword>